<reference evidence="2 3" key="1">
    <citation type="journal article" date="2016" name="Mol. Biol. Evol.">
        <title>Comparative Genomics of Early-Diverging Mushroom-Forming Fungi Provides Insights into the Origins of Lignocellulose Decay Capabilities.</title>
        <authorList>
            <person name="Nagy L.G."/>
            <person name="Riley R."/>
            <person name="Tritt A."/>
            <person name="Adam C."/>
            <person name="Daum C."/>
            <person name="Floudas D."/>
            <person name="Sun H."/>
            <person name="Yadav J.S."/>
            <person name="Pangilinan J."/>
            <person name="Larsson K.H."/>
            <person name="Matsuura K."/>
            <person name="Barry K."/>
            <person name="Labutti K."/>
            <person name="Kuo R."/>
            <person name="Ohm R.A."/>
            <person name="Bhattacharya S.S."/>
            <person name="Shirouzu T."/>
            <person name="Yoshinaga Y."/>
            <person name="Martin F.M."/>
            <person name="Grigoriev I.V."/>
            <person name="Hibbett D.S."/>
        </authorList>
    </citation>
    <scope>NUCLEOTIDE SEQUENCE [LARGE SCALE GENOMIC DNA]</scope>
    <source>
        <strain evidence="2 3">TUFC12733</strain>
    </source>
</reference>
<sequence length="336" mass="35953">MAPGGIKRISTLFRSKSHSKDPSSSKKSKHLQALPDEPEPPTPTTPTTATSTVNATSRRRGGRGGTRDTYEDLLGPVSPPARSSPTQFLEEFDQPITDRVVVVTGASRGIGLEFVRQLSQDPRTLIIAVIRNPETASKLVQLTSTQVVAVHADVTDEASLKAAASDVARISKGKVDLLINCAAINTDAKRPLAEWDAEGLNAHLATNVTGAVSTINAFLPLLRKGKEKRVINLTSGMSSLAYNDPHLGLDISPSFAAYTISKCCLNLATRKYAVEQGKEGFCFVALSAGWVRTDMGGPDAPLSPQEAVAQLIKVIDGLKLEDNGKFLHIDGEEIEF</sequence>
<evidence type="ECO:0000313" key="3">
    <source>
        <dbReference type="Proteomes" id="UP000076738"/>
    </source>
</evidence>
<dbReference type="PRINTS" id="PR00081">
    <property type="entry name" value="GDHRDH"/>
</dbReference>
<dbReference type="InterPro" id="IPR002347">
    <property type="entry name" value="SDR_fam"/>
</dbReference>
<dbReference type="InterPro" id="IPR036291">
    <property type="entry name" value="NAD(P)-bd_dom_sf"/>
</dbReference>
<dbReference type="PANTHER" id="PTHR45458">
    <property type="entry name" value="SHORT-CHAIN DEHYDROGENASE/REDUCTASE SDR"/>
    <property type="match status" value="1"/>
</dbReference>
<evidence type="ECO:0000256" key="1">
    <source>
        <dbReference type="SAM" id="MobiDB-lite"/>
    </source>
</evidence>
<dbReference type="SUPFAM" id="SSF51735">
    <property type="entry name" value="NAD(P)-binding Rossmann-fold domains"/>
    <property type="match status" value="1"/>
</dbReference>
<gene>
    <name evidence="2" type="ORF">CALVIDRAFT_600526</name>
</gene>
<dbReference type="Proteomes" id="UP000076738">
    <property type="component" value="Unassembled WGS sequence"/>
</dbReference>
<dbReference type="AlphaFoldDB" id="A0A167JR35"/>
<dbReference type="Pfam" id="PF00106">
    <property type="entry name" value="adh_short"/>
    <property type="match status" value="1"/>
</dbReference>
<organism evidence="2 3">
    <name type="scientific">Calocera viscosa (strain TUFC12733)</name>
    <dbReference type="NCBI Taxonomy" id="1330018"/>
    <lineage>
        <taxon>Eukaryota</taxon>
        <taxon>Fungi</taxon>
        <taxon>Dikarya</taxon>
        <taxon>Basidiomycota</taxon>
        <taxon>Agaricomycotina</taxon>
        <taxon>Dacrymycetes</taxon>
        <taxon>Dacrymycetales</taxon>
        <taxon>Dacrymycetaceae</taxon>
        <taxon>Calocera</taxon>
    </lineage>
</organism>
<dbReference type="GO" id="GO:0016616">
    <property type="term" value="F:oxidoreductase activity, acting on the CH-OH group of donors, NAD or NADP as acceptor"/>
    <property type="evidence" value="ECO:0007669"/>
    <property type="project" value="TreeGrafter"/>
</dbReference>
<keyword evidence="3" id="KW-1185">Reference proteome</keyword>
<feature type="region of interest" description="Disordered" evidence="1">
    <location>
        <begin position="1"/>
        <end position="85"/>
    </location>
</feature>
<dbReference type="CDD" id="cd05325">
    <property type="entry name" value="carb_red_sniffer_like_SDR_c"/>
    <property type="match status" value="1"/>
</dbReference>
<evidence type="ECO:0000313" key="2">
    <source>
        <dbReference type="EMBL" id="KZO93817.1"/>
    </source>
</evidence>
<protein>
    <submittedName>
        <fullName evidence="2">NAD(P)-binding protein</fullName>
    </submittedName>
</protein>
<dbReference type="EMBL" id="KV417299">
    <property type="protein sequence ID" value="KZO93817.1"/>
    <property type="molecule type" value="Genomic_DNA"/>
</dbReference>
<proteinExistence type="predicted"/>
<accession>A0A167JR35</accession>
<dbReference type="Gene3D" id="3.40.50.720">
    <property type="entry name" value="NAD(P)-binding Rossmann-like Domain"/>
    <property type="match status" value="1"/>
</dbReference>
<dbReference type="InterPro" id="IPR052184">
    <property type="entry name" value="SDR_enzymes"/>
</dbReference>
<dbReference type="OrthoDB" id="9876299at2759"/>
<dbReference type="PANTHER" id="PTHR45458:SF1">
    <property type="entry name" value="SHORT CHAIN DEHYDROGENASE"/>
    <property type="match status" value="1"/>
</dbReference>
<name>A0A167JR35_CALVF</name>